<dbReference type="AlphaFoldDB" id="Q6K8G3"/>
<name>Q6K8G3_ORYSJ</name>
<reference evidence="2" key="1">
    <citation type="submission" date="2001-09" db="EMBL/GenBank/DDBJ databases">
        <title>Oryza sativa nipponbare(GA3) genomic DNA, chromosome 2, BAC clone:OJ1089_A02.</title>
        <authorList>
            <person name="Sasaki T."/>
            <person name="Matsumoto T."/>
            <person name="Yamamoto K."/>
        </authorList>
    </citation>
    <scope>NUCLEOTIDE SEQUENCE</scope>
</reference>
<gene>
    <name evidence="2" type="ORF">OJ1089_A02.24</name>
    <name evidence="3" type="ORF">P0677G01.1</name>
</gene>
<organism evidence="2 4">
    <name type="scientific">Oryza sativa subsp. japonica</name>
    <name type="common">Rice</name>
    <dbReference type="NCBI Taxonomy" id="39947"/>
    <lineage>
        <taxon>Eukaryota</taxon>
        <taxon>Viridiplantae</taxon>
        <taxon>Streptophyta</taxon>
        <taxon>Embryophyta</taxon>
        <taxon>Tracheophyta</taxon>
        <taxon>Spermatophyta</taxon>
        <taxon>Magnoliopsida</taxon>
        <taxon>Liliopsida</taxon>
        <taxon>Poales</taxon>
        <taxon>Poaceae</taxon>
        <taxon>BOP clade</taxon>
        <taxon>Oryzoideae</taxon>
        <taxon>Oryzeae</taxon>
        <taxon>Oryzinae</taxon>
        <taxon>Oryza</taxon>
        <taxon>Oryza sativa</taxon>
    </lineage>
</organism>
<reference evidence="3" key="2">
    <citation type="submission" date="2002-05" db="EMBL/GenBank/DDBJ databases">
        <title>Oryza sativa nipponbare(GA3) genomic DNA, chromosome 2, PAC clone:P0677G01.</title>
        <authorList>
            <person name="Sasaki T."/>
            <person name="Matsumoto T."/>
            <person name="Katayose Y."/>
        </authorList>
    </citation>
    <scope>NUCLEOTIDE SEQUENCE</scope>
</reference>
<evidence type="ECO:0000313" key="3">
    <source>
        <dbReference type="EMBL" id="BAD36067.1"/>
    </source>
</evidence>
<evidence type="ECO:0000313" key="4">
    <source>
        <dbReference type="Proteomes" id="UP000000763"/>
    </source>
</evidence>
<sequence length="124" mass="13544">MTTVFGWYGDRWYQGICEIEVKEMETGIFIQVRAPYLTGLTSSSRGSSADKQAPWISDTRGGERCRQAGPNRQRLKGPGPTWTGTTRVVHLRSTGPTAQIGLPANRTARGAAVGLGRSQPEFSF</sequence>
<feature type="region of interest" description="Disordered" evidence="1">
    <location>
        <begin position="41"/>
        <end position="86"/>
    </location>
</feature>
<protein>
    <submittedName>
        <fullName evidence="2">Uncharacterized protein</fullName>
    </submittedName>
</protein>
<evidence type="ECO:0000313" key="2">
    <source>
        <dbReference type="EMBL" id="BAD21701.1"/>
    </source>
</evidence>
<dbReference type="EMBL" id="AP004132">
    <property type="protein sequence ID" value="BAD21701.1"/>
    <property type="molecule type" value="Genomic_DNA"/>
</dbReference>
<reference evidence="4" key="4">
    <citation type="journal article" date="2008" name="Nucleic Acids Res.">
        <title>The rice annotation project database (RAP-DB): 2008 update.</title>
        <authorList>
            <consortium name="The rice annotation project (RAP)"/>
        </authorList>
    </citation>
    <scope>GENOME REANNOTATION</scope>
    <source>
        <strain evidence="4">cv. Nipponbare</strain>
    </source>
</reference>
<evidence type="ECO:0000256" key="1">
    <source>
        <dbReference type="SAM" id="MobiDB-lite"/>
    </source>
</evidence>
<proteinExistence type="predicted"/>
<dbReference type="Proteomes" id="UP000000763">
    <property type="component" value="Chromosome 2"/>
</dbReference>
<reference evidence="4" key="3">
    <citation type="journal article" date="2005" name="Nature">
        <title>The map-based sequence of the rice genome.</title>
        <authorList>
            <consortium name="International rice genome sequencing project (IRGSP)"/>
            <person name="Matsumoto T."/>
            <person name="Wu J."/>
            <person name="Kanamori H."/>
            <person name="Katayose Y."/>
            <person name="Fujisawa M."/>
            <person name="Namiki N."/>
            <person name="Mizuno H."/>
            <person name="Yamamoto K."/>
            <person name="Antonio B.A."/>
            <person name="Baba T."/>
            <person name="Sakata K."/>
            <person name="Nagamura Y."/>
            <person name="Aoki H."/>
            <person name="Arikawa K."/>
            <person name="Arita K."/>
            <person name="Bito T."/>
            <person name="Chiden Y."/>
            <person name="Fujitsuka N."/>
            <person name="Fukunaka R."/>
            <person name="Hamada M."/>
            <person name="Harada C."/>
            <person name="Hayashi A."/>
            <person name="Hijishita S."/>
            <person name="Honda M."/>
            <person name="Hosokawa S."/>
            <person name="Ichikawa Y."/>
            <person name="Idonuma A."/>
            <person name="Iijima M."/>
            <person name="Ikeda M."/>
            <person name="Ikeno M."/>
            <person name="Ito K."/>
            <person name="Ito S."/>
            <person name="Ito T."/>
            <person name="Ito Y."/>
            <person name="Ito Y."/>
            <person name="Iwabuchi A."/>
            <person name="Kamiya K."/>
            <person name="Karasawa W."/>
            <person name="Kurita K."/>
            <person name="Katagiri S."/>
            <person name="Kikuta A."/>
            <person name="Kobayashi H."/>
            <person name="Kobayashi N."/>
            <person name="Machita K."/>
            <person name="Maehara T."/>
            <person name="Masukawa M."/>
            <person name="Mizubayashi T."/>
            <person name="Mukai Y."/>
            <person name="Nagasaki H."/>
            <person name="Nagata Y."/>
            <person name="Naito S."/>
            <person name="Nakashima M."/>
            <person name="Nakama Y."/>
            <person name="Nakamichi Y."/>
            <person name="Nakamura M."/>
            <person name="Meguro A."/>
            <person name="Negishi M."/>
            <person name="Ohta I."/>
            <person name="Ohta T."/>
            <person name="Okamoto M."/>
            <person name="Ono N."/>
            <person name="Saji S."/>
            <person name="Sakaguchi M."/>
            <person name="Sakai K."/>
            <person name="Shibata M."/>
            <person name="Shimokawa T."/>
            <person name="Song J."/>
            <person name="Takazaki Y."/>
            <person name="Terasawa K."/>
            <person name="Tsugane M."/>
            <person name="Tsuji K."/>
            <person name="Ueda S."/>
            <person name="Waki K."/>
            <person name="Yamagata H."/>
            <person name="Yamamoto M."/>
            <person name="Yamamoto S."/>
            <person name="Yamane H."/>
            <person name="Yoshiki S."/>
            <person name="Yoshihara R."/>
            <person name="Yukawa K."/>
            <person name="Zhong H."/>
            <person name="Yano M."/>
            <person name="Yuan Q."/>
            <person name="Ouyang S."/>
            <person name="Liu J."/>
            <person name="Jones K.M."/>
            <person name="Gansberger K."/>
            <person name="Moffat K."/>
            <person name="Hill J."/>
            <person name="Bera J."/>
            <person name="Fadrosh D."/>
            <person name="Jin S."/>
            <person name="Johri S."/>
            <person name="Kim M."/>
            <person name="Overton L."/>
            <person name="Reardon M."/>
            <person name="Tsitrin T."/>
            <person name="Vuong H."/>
            <person name="Weaver B."/>
            <person name="Ciecko A."/>
            <person name="Tallon L."/>
            <person name="Jackson J."/>
            <person name="Pai G."/>
            <person name="Aken S.V."/>
            <person name="Utterback T."/>
            <person name="Reidmuller S."/>
            <person name="Feldblyum T."/>
            <person name="Hsiao J."/>
            <person name="Zismann V."/>
            <person name="Iobst S."/>
            <person name="de Vazeille A.R."/>
            <person name="Buell C.R."/>
            <person name="Ying K."/>
            <person name="Li Y."/>
            <person name="Lu T."/>
            <person name="Huang Y."/>
            <person name="Zhao Q."/>
            <person name="Feng Q."/>
            <person name="Zhang L."/>
            <person name="Zhu J."/>
            <person name="Weng Q."/>
            <person name="Mu J."/>
            <person name="Lu Y."/>
            <person name="Fan D."/>
            <person name="Liu Y."/>
            <person name="Guan J."/>
            <person name="Zhang Y."/>
            <person name="Yu S."/>
            <person name="Liu X."/>
            <person name="Zhang Y."/>
            <person name="Hong G."/>
            <person name="Han B."/>
            <person name="Choisne N."/>
            <person name="Demange N."/>
            <person name="Orjeda G."/>
            <person name="Samain S."/>
            <person name="Cattolico L."/>
            <person name="Pelletier E."/>
            <person name="Couloux A."/>
            <person name="Segurens B."/>
            <person name="Wincker P."/>
            <person name="D'Hont A."/>
            <person name="Scarpelli C."/>
            <person name="Weissenbach J."/>
            <person name="Salanoubat M."/>
            <person name="Quetier F."/>
            <person name="Yu Y."/>
            <person name="Kim H.R."/>
            <person name="Rambo T."/>
            <person name="Currie J."/>
            <person name="Collura K."/>
            <person name="Luo M."/>
            <person name="Yang T."/>
            <person name="Ammiraju J.S.S."/>
            <person name="Engler F."/>
            <person name="Soderlund C."/>
            <person name="Wing R.A."/>
            <person name="Palmer L.E."/>
            <person name="de la Bastide M."/>
            <person name="Spiegel L."/>
            <person name="Nascimento L."/>
            <person name="Zutavern T."/>
            <person name="O'Shaughnessy A."/>
            <person name="Dike S."/>
            <person name="Dedhia N."/>
            <person name="Preston R."/>
            <person name="Balija V."/>
            <person name="McCombie W.R."/>
            <person name="Chow T."/>
            <person name="Chen H."/>
            <person name="Chung M."/>
            <person name="Chen C."/>
            <person name="Shaw J."/>
            <person name="Wu H."/>
            <person name="Hsiao K."/>
            <person name="Chao Y."/>
            <person name="Chu M."/>
            <person name="Cheng C."/>
            <person name="Hour A."/>
            <person name="Lee P."/>
            <person name="Lin S."/>
            <person name="Lin Y."/>
            <person name="Liou J."/>
            <person name="Liu S."/>
            <person name="Hsing Y."/>
            <person name="Raghuvanshi S."/>
            <person name="Mohanty A."/>
            <person name="Bharti A.K."/>
            <person name="Gaur A."/>
            <person name="Gupta V."/>
            <person name="Kumar D."/>
            <person name="Ravi V."/>
            <person name="Vij S."/>
            <person name="Kapur A."/>
            <person name="Khurana P."/>
            <person name="Khurana P."/>
            <person name="Khurana J.P."/>
            <person name="Tyagi A.K."/>
            <person name="Gaikwad K."/>
            <person name="Singh A."/>
            <person name="Dalal V."/>
            <person name="Srivastava S."/>
            <person name="Dixit A."/>
            <person name="Pal A.K."/>
            <person name="Ghazi I.A."/>
            <person name="Yadav M."/>
            <person name="Pandit A."/>
            <person name="Bhargava A."/>
            <person name="Sureshbabu K."/>
            <person name="Batra K."/>
            <person name="Sharma T.R."/>
            <person name="Mohapatra T."/>
            <person name="Singh N.K."/>
            <person name="Messing J."/>
            <person name="Nelson A.B."/>
            <person name="Fuks G."/>
            <person name="Kavchok S."/>
            <person name="Keizer G."/>
            <person name="Linton E."/>
            <person name="Llaca V."/>
            <person name="Song R."/>
            <person name="Tanyolac B."/>
            <person name="Young S."/>
            <person name="Ho-Il K."/>
            <person name="Hahn J.H."/>
            <person name="Sangsakoo G."/>
            <person name="Vanavichit A."/>
            <person name="de Mattos Luiz.A.T."/>
            <person name="Zimmer P.D."/>
            <person name="Malone G."/>
            <person name="Dellagostin O."/>
            <person name="de Oliveira A.C."/>
            <person name="Bevan M."/>
            <person name="Bancroft I."/>
            <person name="Minx P."/>
            <person name="Cordum H."/>
            <person name="Wilson R."/>
            <person name="Cheng Z."/>
            <person name="Jin W."/>
            <person name="Jiang J."/>
            <person name="Leong S.A."/>
            <person name="Iwama H."/>
            <person name="Gojobori T."/>
            <person name="Itoh T."/>
            <person name="Niimura Y."/>
            <person name="Fujii Y."/>
            <person name="Habara T."/>
            <person name="Sakai H."/>
            <person name="Sato Y."/>
            <person name="Wilson G."/>
            <person name="Kumar K."/>
            <person name="McCouch S."/>
            <person name="Juretic N."/>
            <person name="Hoen D."/>
            <person name="Wright S."/>
            <person name="Bruskiewich R."/>
            <person name="Bureau T."/>
            <person name="Miyao A."/>
            <person name="Hirochika H."/>
            <person name="Nishikawa T."/>
            <person name="Kadowaki K."/>
            <person name="Sugiura M."/>
            <person name="Burr B."/>
            <person name="Sasaki T."/>
        </authorList>
    </citation>
    <scope>NUCLEOTIDE SEQUENCE [LARGE SCALE GENOMIC DNA]</scope>
    <source>
        <strain evidence="4">cv. Nipponbare</strain>
    </source>
</reference>
<dbReference type="EMBL" id="AP005322">
    <property type="protein sequence ID" value="BAD36067.1"/>
    <property type="molecule type" value="Genomic_DNA"/>
</dbReference>
<accession>Q6K8G3</accession>